<keyword evidence="2" id="KW-1185">Reference proteome</keyword>
<dbReference type="Proteomes" id="UP000076962">
    <property type="component" value="Unassembled WGS sequence"/>
</dbReference>
<evidence type="ECO:0000313" key="2">
    <source>
        <dbReference type="Proteomes" id="UP000076962"/>
    </source>
</evidence>
<dbReference type="EMBL" id="LUTY01001063">
    <property type="protein sequence ID" value="OAD22267.1"/>
    <property type="molecule type" value="Genomic_DNA"/>
</dbReference>
<gene>
    <name evidence="1" type="ORF">THIOM_001938</name>
</gene>
<evidence type="ECO:0000313" key="1">
    <source>
        <dbReference type="EMBL" id="OAD22267.1"/>
    </source>
</evidence>
<protein>
    <submittedName>
        <fullName evidence="1">Uncharacterized protein</fullName>
    </submittedName>
</protein>
<sequence>MDNGNSDFKLTNSNWVIESENGTFAIFRILGDSNLVLNQSTIVVGDGILGNSNATSPGAPTTDLGAIFVKANDYNNGQGGR</sequence>
<dbReference type="AlphaFoldDB" id="A0A176S2W6"/>
<reference evidence="1 2" key="1">
    <citation type="submission" date="2016-05" db="EMBL/GenBank/DDBJ databases">
        <title>Single-cell genome of chain-forming Candidatus Thiomargarita nelsonii and comparison to other large sulfur-oxidizing bacteria.</title>
        <authorList>
            <person name="Winkel M."/>
            <person name="Salman V."/>
            <person name="Woyke T."/>
            <person name="Schulz-Vogt H."/>
            <person name="Richter M."/>
            <person name="Flood B."/>
            <person name="Bailey J."/>
            <person name="Amann R."/>
            <person name="Mussmann M."/>
        </authorList>
    </citation>
    <scope>NUCLEOTIDE SEQUENCE [LARGE SCALE GENOMIC DNA]</scope>
    <source>
        <strain evidence="1 2">THI036</strain>
    </source>
</reference>
<proteinExistence type="predicted"/>
<organism evidence="1 2">
    <name type="scientific">Candidatus Thiomargarita nelsonii</name>
    <dbReference type="NCBI Taxonomy" id="1003181"/>
    <lineage>
        <taxon>Bacteria</taxon>
        <taxon>Pseudomonadati</taxon>
        <taxon>Pseudomonadota</taxon>
        <taxon>Gammaproteobacteria</taxon>
        <taxon>Thiotrichales</taxon>
        <taxon>Thiotrichaceae</taxon>
        <taxon>Thiomargarita</taxon>
    </lineage>
</organism>
<comment type="caution">
    <text evidence="1">The sequence shown here is derived from an EMBL/GenBank/DDBJ whole genome shotgun (WGS) entry which is preliminary data.</text>
</comment>
<name>A0A176S2W6_9GAMM</name>
<feature type="non-terminal residue" evidence="1">
    <location>
        <position position="81"/>
    </location>
</feature>
<accession>A0A176S2W6</accession>